<evidence type="ECO:0000313" key="11">
    <source>
        <dbReference type="Proteomes" id="UP000027822"/>
    </source>
</evidence>
<dbReference type="CDD" id="cd21177">
    <property type="entry name" value="LPMO_AA10"/>
    <property type="match status" value="1"/>
</dbReference>
<dbReference type="GO" id="GO:0005576">
    <property type="term" value="C:extracellular region"/>
    <property type="evidence" value="ECO:0007669"/>
    <property type="project" value="UniProtKB-SubCell"/>
</dbReference>
<dbReference type="InterPro" id="IPR036116">
    <property type="entry name" value="FN3_sf"/>
</dbReference>
<evidence type="ECO:0000256" key="3">
    <source>
        <dbReference type="ARBA" id="ARBA00022729"/>
    </source>
</evidence>
<feature type="signal peptide" evidence="8">
    <location>
        <begin position="1"/>
        <end position="30"/>
    </location>
</feature>
<proteinExistence type="predicted"/>
<keyword evidence="3 8" id="KW-0732">Signal</keyword>
<evidence type="ECO:0000259" key="9">
    <source>
        <dbReference type="PROSITE" id="PS50853"/>
    </source>
</evidence>
<comment type="subcellular location">
    <subcellularLocation>
        <location evidence="1">Secreted</location>
    </subcellularLocation>
</comment>
<evidence type="ECO:0000256" key="2">
    <source>
        <dbReference type="ARBA" id="ARBA00022525"/>
    </source>
</evidence>
<dbReference type="InterPro" id="IPR004302">
    <property type="entry name" value="Cellulose/chitin-bd_N"/>
</dbReference>
<gene>
    <name evidence="10" type="ORF">BAMA_07515</name>
</gene>
<feature type="domain" description="Fibronectin type-III" evidence="9">
    <location>
        <begin position="211"/>
        <end position="299"/>
    </location>
</feature>
<dbReference type="SUPFAM" id="SSF49265">
    <property type="entry name" value="Fibronectin type III"/>
    <property type="match status" value="1"/>
</dbReference>
<evidence type="ECO:0000256" key="6">
    <source>
        <dbReference type="ARBA" id="ARBA00023295"/>
    </source>
</evidence>
<dbReference type="eggNOG" id="COG3979">
    <property type="taxonomic scope" value="Bacteria"/>
</dbReference>
<dbReference type="Proteomes" id="UP000027822">
    <property type="component" value="Unassembled WGS sequence"/>
</dbReference>
<dbReference type="RefSeq" id="WP_034641921.1">
    <property type="nucleotide sequence ID" value="NZ_CBCSJC010000018.1"/>
</dbReference>
<keyword evidence="5" id="KW-0119">Carbohydrate metabolism</keyword>
<evidence type="ECO:0000256" key="7">
    <source>
        <dbReference type="ARBA" id="ARBA00023326"/>
    </source>
</evidence>
<dbReference type="GO" id="GO:0000272">
    <property type="term" value="P:polysaccharide catabolic process"/>
    <property type="evidence" value="ECO:0007669"/>
    <property type="project" value="UniProtKB-KW"/>
</dbReference>
<dbReference type="OrthoDB" id="2702399at2"/>
<protein>
    <submittedName>
        <fullName evidence="10">Chitin-binding protein</fullName>
    </submittedName>
</protein>
<dbReference type="eggNOG" id="COG3397">
    <property type="taxonomic scope" value="Bacteria"/>
</dbReference>
<dbReference type="InterPro" id="IPR003610">
    <property type="entry name" value="CBM5/12"/>
</dbReference>
<dbReference type="GO" id="GO:0030246">
    <property type="term" value="F:carbohydrate binding"/>
    <property type="evidence" value="ECO:0007669"/>
    <property type="project" value="InterPro"/>
</dbReference>
<sequence length="488" mass="53842">MGKQKKKWNKTLLKTAPLLVVCGIMGTAFAETASAHGYIESPTSRSYMCKTGQNLNCGPVQYEPQSIEAQGTFPKLGPADGQIASGGIFKQLDVQTVDRWNKVTMKGGKNTFTWRLTAPHSTAEWKYYITKKDWDPNKPLTRADLEQIGYIHEGGKKPSSYESHEINVPTDRDGYHVILGVWEIADTPNAFYQVMDVNLINDGSVPADKEAPTVPTSILSPGQTANSVELKWSASTDNVGVMKYEILRNGEVVGESGNVAYTDQGLQANTEYTYTIRAVDAAGNKSDESAAFKVITKEAAAIDKEAPTVPSTFTGAEHEMHGVSLAWNASTDNVGVVKYEIVRDGKVIAETARTSYVDHSVQEDTEYKYAVRAVDAAGNTSALTEEVVVKTKSNSHSHVEQWNPTKVYVGGMIVEYKGLQYKANYWTVGNEPEKSDAWRLISNVVLAWENDKVYFGGDRVTFEGVTYEAKWWTRGETPGKADVWKKVM</sequence>
<dbReference type="InterPro" id="IPR013783">
    <property type="entry name" value="Ig-like_fold"/>
</dbReference>
<evidence type="ECO:0000256" key="1">
    <source>
        <dbReference type="ARBA" id="ARBA00004613"/>
    </source>
</evidence>
<dbReference type="SMART" id="SM00495">
    <property type="entry name" value="ChtBD3"/>
    <property type="match status" value="2"/>
</dbReference>
<name>A0A073JV15_9BACI</name>
<dbReference type="InterPro" id="IPR003961">
    <property type="entry name" value="FN3_dom"/>
</dbReference>
<dbReference type="PROSITE" id="PS50853">
    <property type="entry name" value="FN3"/>
    <property type="match status" value="2"/>
</dbReference>
<dbReference type="FunFam" id="2.60.40.10:FF:001114">
    <property type="entry name" value="Chitinase A1"/>
    <property type="match status" value="1"/>
</dbReference>
<dbReference type="PANTHER" id="PTHR34823:SF1">
    <property type="entry name" value="CHITIN-BINDING TYPE-4 DOMAIN-CONTAINING PROTEIN"/>
    <property type="match status" value="1"/>
</dbReference>
<feature type="chain" id="PRO_5001690572" evidence="8">
    <location>
        <begin position="31"/>
        <end position="488"/>
    </location>
</feature>
<dbReference type="InterPro" id="IPR036573">
    <property type="entry name" value="CBM_sf_5/12"/>
</dbReference>
<keyword evidence="6" id="KW-0326">Glycosidase</keyword>
<comment type="caution">
    <text evidence="10">The sequence shown here is derived from an EMBL/GenBank/DDBJ whole genome shotgun (WGS) entry which is preliminary data.</text>
</comment>
<keyword evidence="11" id="KW-1185">Reference proteome</keyword>
<keyword evidence="2" id="KW-0964">Secreted</keyword>
<dbReference type="EMBL" id="JOTN01000018">
    <property type="protein sequence ID" value="KEK18026.1"/>
    <property type="molecule type" value="Genomic_DNA"/>
</dbReference>
<dbReference type="Pfam" id="PF03067">
    <property type="entry name" value="LPMO_10"/>
    <property type="match status" value="1"/>
</dbReference>
<dbReference type="SUPFAM" id="SSF51055">
    <property type="entry name" value="Carbohydrate binding domain"/>
    <property type="match status" value="2"/>
</dbReference>
<keyword evidence="7" id="KW-0624">Polysaccharide degradation</keyword>
<dbReference type="SUPFAM" id="SSF81296">
    <property type="entry name" value="E set domains"/>
    <property type="match status" value="1"/>
</dbReference>
<reference evidence="10 11" key="1">
    <citation type="submission" date="2014-06" db="EMBL/GenBank/DDBJ databases">
        <title>Draft genome sequence of Bacillus manliponensis JCM 15802 (MCCC 1A00708).</title>
        <authorList>
            <person name="Lai Q."/>
            <person name="Liu Y."/>
            <person name="Shao Z."/>
        </authorList>
    </citation>
    <scope>NUCLEOTIDE SEQUENCE [LARGE SCALE GENOMIC DNA]</scope>
    <source>
        <strain evidence="10 11">JCM 15802</strain>
    </source>
</reference>
<dbReference type="PANTHER" id="PTHR34823">
    <property type="entry name" value="GLCNAC-BINDING PROTEIN A"/>
    <property type="match status" value="1"/>
</dbReference>
<keyword evidence="4" id="KW-0378">Hydrolase</keyword>
<evidence type="ECO:0000256" key="5">
    <source>
        <dbReference type="ARBA" id="ARBA00023277"/>
    </source>
</evidence>
<dbReference type="AlphaFoldDB" id="A0A073JV15"/>
<dbReference type="Gene3D" id="2.10.10.20">
    <property type="entry name" value="Carbohydrate-binding module superfamily 5/12"/>
    <property type="match status" value="2"/>
</dbReference>
<dbReference type="InterPro" id="IPR014756">
    <property type="entry name" value="Ig_E-set"/>
</dbReference>
<evidence type="ECO:0000256" key="8">
    <source>
        <dbReference type="SAM" id="SignalP"/>
    </source>
</evidence>
<dbReference type="InterPro" id="IPR051024">
    <property type="entry name" value="GlcNAc_Chitin_IntDeg"/>
</dbReference>
<evidence type="ECO:0000256" key="4">
    <source>
        <dbReference type="ARBA" id="ARBA00022801"/>
    </source>
</evidence>
<evidence type="ECO:0000313" key="10">
    <source>
        <dbReference type="EMBL" id="KEK18026.1"/>
    </source>
</evidence>
<dbReference type="FunFam" id="2.70.50.50:FF:000001">
    <property type="entry name" value="Chitin-binding protein"/>
    <property type="match status" value="1"/>
</dbReference>
<feature type="domain" description="Fibronectin type-III" evidence="9">
    <location>
        <begin position="306"/>
        <end position="394"/>
    </location>
</feature>
<dbReference type="STRING" id="574376.BAMA_07515"/>
<dbReference type="Gene3D" id="2.70.50.50">
    <property type="entry name" value="chitin-binding protein cbp21"/>
    <property type="match status" value="1"/>
</dbReference>
<dbReference type="CDD" id="cd00063">
    <property type="entry name" value="FN3"/>
    <property type="match status" value="2"/>
</dbReference>
<dbReference type="GO" id="GO:0004553">
    <property type="term" value="F:hydrolase activity, hydrolyzing O-glycosyl compounds"/>
    <property type="evidence" value="ECO:0007669"/>
    <property type="project" value="InterPro"/>
</dbReference>
<dbReference type="CDD" id="cd12215">
    <property type="entry name" value="ChiC_BD"/>
    <property type="match status" value="2"/>
</dbReference>
<dbReference type="Gene3D" id="2.60.40.10">
    <property type="entry name" value="Immunoglobulins"/>
    <property type="match status" value="2"/>
</dbReference>
<dbReference type="SMART" id="SM00060">
    <property type="entry name" value="FN3"/>
    <property type="match status" value="2"/>
</dbReference>
<accession>A0A073JV15</accession>
<organism evidence="10 11">
    <name type="scientific">Bacillus manliponensis</name>
    <dbReference type="NCBI Taxonomy" id="574376"/>
    <lineage>
        <taxon>Bacteria</taxon>
        <taxon>Bacillati</taxon>
        <taxon>Bacillota</taxon>
        <taxon>Bacilli</taxon>
        <taxon>Bacillales</taxon>
        <taxon>Bacillaceae</taxon>
        <taxon>Bacillus</taxon>
        <taxon>Bacillus cereus group</taxon>
    </lineage>
</organism>
<dbReference type="Pfam" id="PF00041">
    <property type="entry name" value="fn3"/>
    <property type="match status" value="1"/>
</dbReference>
<dbReference type="Pfam" id="PF02839">
    <property type="entry name" value="CBM_5_12"/>
    <property type="match status" value="2"/>
</dbReference>